<comment type="cofactor">
    <cofactor evidence="1">
        <name>L-ascorbate</name>
        <dbReference type="ChEBI" id="CHEBI:38290"/>
    </cofactor>
</comment>
<gene>
    <name evidence="10" type="ORF">PLOB_00018611</name>
</gene>
<reference evidence="10 11" key="1">
    <citation type="submission" date="2022-05" db="EMBL/GenBank/DDBJ databases">
        <authorList>
            <consortium name="Genoscope - CEA"/>
            <person name="William W."/>
        </authorList>
    </citation>
    <scope>NUCLEOTIDE SEQUENCE [LARGE SCALE GENOMIC DNA]</scope>
</reference>
<feature type="signal peptide" evidence="7">
    <location>
        <begin position="1"/>
        <end position="22"/>
    </location>
</feature>
<dbReference type="Proteomes" id="UP001159405">
    <property type="component" value="Unassembled WGS sequence"/>
</dbReference>
<accession>A0ABN8RHM8</accession>
<evidence type="ECO:0008006" key="12">
    <source>
        <dbReference type="Google" id="ProtNLM"/>
    </source>
</evidence>
<dbReference type="InterPro" id="IPR018247">
    <property type="entry name" value="EF_Hand_1_Ca_BS"/>
</dbReference>
<dbReference type="PROSITE" id="PS50222">
    <property type="entry name" value="EF_HAND_2"/>
    <property type="match status" value="1"/>
</dbReference>
<keyword evidence="2" id="KW-0479">Metal-binding</keyword>
<evidence type="ECO:0000256" key="6">
    <source>
        <dbReference type="ARBA" id="ARBA00023004"/>
    </source>
</evidence>
<name>A0ABN8RHM8_9CNID</name>
<evidence type="ECO:0000259" key="8">
    <source>
        <dbReference type="PROSITE" id="PS50222"/>
    </source>
</evidence>
<evidence type="ECO:0000256" key="7">
    <source>
        <dbReference type="SAM" id="SignalP"/>
    </source>
</evidence>
<keyword evidence="6" id="KW-0408">Iron</keyword>
<evidence type="ECO:0000313" key="10">
    <source>
        <dbReference type="EMBL" id="CAH3176946.1"/>
    </source>
</evidence>
<feature type="domain" description="Fe2OG dioxygenase" evidence="9">
    <location>
        <begin position="269"/>
        <end position="417"/>
    </location>
</feature>
<dbReference type="PROSITE" id="PS51471">
    <property type="entry name" value="FE2OG_OXY"/>
    <property type="match status" value="1"/>
</dbReference>
<feature type="domain" description="EF-hand" evidence="8">
    <location>
        <begin position="147"/>
        <end position="182"/>
    </location>
</feature>
<dbReference type="PANTHER" id="PTHR10869">
    <property type="entry name" value="PROLYL 4-HYDROXYLASE ALPHA SUBUNIT"/>
    <property type="match status" value="1"/>
</dbReference>
<evidence type="ECO:0000256" key="4">
    <source>
        <dbReference type="ARBA" id="ARBA00022964"/>
    </source>
</evidence>
<dbReference type="EMBL" id="CALNXK010000219">
    <property type="protein sequence ID" value="CAH3176946.1"/>
    <property type="molecule type" value="Genomic_DNA"/>
</dbReference>
<dbReference type="Gene3D" id="2.60.120.620">
    <property type="entry name" value="q2cbj1_9rhob like domain"/>
    <property type="match status" value="2"/>
</dbReference>
<keyword evidence="5" id="KW-0560">Oxidoreductase</keyword>
<keyword evidence="7" id="KW-0732">Signal</keyword>
<sequence>MNIRILLVLFLLFLLKFDILDSTHQTKKGNKFWEPCFEEEENFAHCSSSDKTCAKDDHFKLVRLPGMRTGHVSWLELEKGRKYKLITRAMRPLLFEIPSFLSDEECDHIISLAKKIGLYPSVISRDQFRKEELEKAMQEADSNATLDAKDSVAQDFNTWDIDKDGFIDNLEVNSSFNGFVLSANPKFNVINNFQMSLSLGKVSSTLFRQWNLKKALSYMAYLKKSSAQHSFRFSDQAWLRQDRTADHVLRRLHERIIKLTKLPRKIIQGSEDMQVVRYQAFGHYHAHFDSGLELNTPCCHQNPSLRPPQCRICRFITILYYLNDVEQGGETAFPVADNFTVKWKDLENAEAVEYNLSINCHAANLVIPPKKGTAIMWYNNFIDADSGLLGKLDRNSLHGGCDVIKGEKWIANNWLTAPTENSKYLKSSYDVGFSD</sequence>
<evidence type="ECO:0000313" key="11">
    <source>
        <dbReference type="Proteomes" id="UP001159405"/>
    </source>
</evidence>
<proteinExistence type="predicted"/>
<dbReference type="PROSITE" id="PS00018">
    <property type="entry name" value="EF_HAND_1"/>
    <property type="match status" value="1"/>
</dbReference>
<dbReference type="InterPro" id="IPR002048">
    <property type="entry name" value="EF_hand_dom"/>
</dbReference>
<feature type="chain" id="PRO_5046137634" description="Transmembrane prolyl 4-hydroxylase" evidence="7">
    <location>
        <begin position="23"/>
        <end position="435"/>
    </location>
</feature>
<evidence type="ECO:0000256" key="1">
    <source>
        <dbReference type="ARBA" id="ARBA00001961"/>
    </source>
</evidence>
<dbReference type="InterPro" id="IPR045054">
    <property type="entry name" value="P4HA-like"/>
</dbReference>
<comment type="caution">
    <text evidence="10">The sequence shown here is derived from an EMBL/GenBank/DDBJ whole genome shotgun (WGS) entry which is preliminary data.</text>
</comment>
<keyword evidence="11" id="KW-1185">Reference proteome</keyword>
<keyword evidence="4" id="KW-0223">Dioxygenase</keyword>
<dbReference type="InterPro" id="IPR044862">
    <property type="entry name" value="Pro_4_hyd_alph_FE2OG_OXY"/>
</dbReference>
<organism evidence="10 11">
    <name type="scientific">Porites lobata</name>
    <dbReference type="NCBI Taxonomy" id="104759"/>
    <lineage>
        <taxon>Eukaryota</taxon>
        <taxon>Metazoa</taxon>
        <taxon>Cnidaria</taxon>
        <taxon>Anthozoa</taxon>
        <taxon>Hexacorallia</taxon>
        <taxon>Scleractinia</taxon>
        <taxon>Fungiina</taxon>
        <taxon>Poritidae</taxon>
        <taxon>Porites</taxon>
    </lineage>
</organism>
<dbReference type="Pfam" id="PF13640">
    <property type="entry name" value="2OG-FeII_Oxy_3"/>
    <property type="match status" value="1"/>
</dbReference>
<evidence type="ECO:0000256" key="5">
    <source>
        <dbReference type="ARBA" id="ARBA00023002"/>
    </source>
</evidence>
<keyword evidence="3" id="KW-0847">Vitamin C</keyword>
<dbReference type="InterPro" id="IPR006620">
    <property type="entry name" value="Pro_4_hyd_alph"/>
</dbReference>
<evidence type="ECO:0000259" key="9">
    <source>
        <dbReference type="PROSITE" id="PS51471"/>
    </source>
</evidence>
<evidence type="ECO:0000256" key="2">
    <source>
        <dbReference type="ARBA" id="ARBA00022723"/>
    </source>
</evidence>
<evidence type="ECO:0000256" key="3">
    <source>
        <dbReference type="ARBA" id="ARBA00022896"/>
    </source>
</evidence>
<dbReference type="SMART" id="SM00702">
    <property type="entry name" value="P4Hc"/>
    <property type="match status" value="1"/>
</dbReference>
<dbReference type="PANTHER" id="PTHR10869:SF246">
    <property type="entry name" value="TRANSMEMBRANE PROLYL 4-HYDROXYLASE"/>
    <property type="match status" value="1"/>
</dbReference>
<dbReference type="InterPro" id="IPR005123">
    <property type="entry name" value="Oxoglu/Fe-dep_dioxygenase_dom"/>
</dbReference>
<protein>
    <recommendedName>
        <fullName evidence="12">Transmembrane prolyl 4-hydroxylase</fullName>
    </recommendedName>
</protein>